<comment type="caution">
    <text evidence="1">The sequence shown here is derived from an EMBL/GenBank/DDBJ whole genome shotgun (WGS) entry which is preliminary data.</text>
</comment>
<protein>
    <submittedName>
        <fullName evidence="1">Uncharacterized protein</fullName>
    </submittedName>
</protein>
<accession>A0A0B0MM08</accession>
<dbReference type="EMBL" id="JRRC01134109">
    <property type="protein sequence ID" value="KHG00529.1"/>
    <property type="molecule type" value="Genomic_DNA"/>
</dbReference>
<keyword evidence="2" id="KW-1185">Reference proteome</keyword>
<organism evidence="1 2">
    <name type="scientific">Gossypium arboreum</name>
    <name type="common">Tree cotton</name>
    <name type="synonym">Gossypium nanking</name>
    <dbReference type="NCBI Taxonomy" id="29729"/>
    <lineage>
        <taxon>Eukaryota</taxon>
        <taxon>Viridiplantae</taxon>
        <taxon>Streptophyta</taxon>
        <taxon>Embryophyta</taxon>
        <taxon>Tracheophyta</taxon>
        <taxon>Spermatophyta</taxon>
        <taxon>Magnoliopsida</taxon>
        <taxon>eudicotyledons</taxon>
        <taxon>Gunneridae</taxon>
        <taxon>Pentapetalae</taxon>
        <taxon>rosids</taxon>
        <taxon>malvids</taxon>
        <taxon>Malvales</taxon>
        <taxon>Malvaceae</taxon>
        <taxon>Malvoideae</taxon>
        <taxon>Gossypium</taxon>
    </lineage>
</organism>
<sequence>MDLLTFNIHSVAYLNPEWMANYVCMTYTL</sequence>
<gene>
    <name evidence="1" type="ORF">F383_17444</name>
</gene>
<evidence type="ECO:0000313" key="1">
    <source>
        <dbReference type="EMBL" id="KHG00529.1"/>
    </source>
</evidence>
<reference evidence="2" key="1">
    <citation type="submission" date="2014-09" db="EMBL/GenBank/DDBJ databases">
        <authorList>
            <person name="Mudge J."/>
            <person name="Ramaraj T."/>
            <person name="Lindquist I.E."/>
            <person name="Bharti A.K."/>
            <person name="Sundararajan A."/>
            <person name="Cameron C.T."/>
            <person name="Woodward J.E."/>
            <person name="May G.D."/>
            <person name="Brubaker C."/>
            <person name="Broadhvest J."/>
            <person name="Wilkins T.A."/>
        </authorList>
    </citation>
    <scope>NUCLEOTIDE SEQUENCE</scope>
    <source>
        <strain evidence="2">cv. AKA8401</strain>
    </source>
</reference>
<dbReference type="AlphaFoldDB" id="A0A0B0MM08"/>
<dbReference type="Proteomes" id="UP000032142">
    <property type="component" value="Unassembled WGS sequence"/>
</dbReference>
<evidence type="ECO:0000313" key="2">
    <source>
        <dbReference type="Proteomes" id="UP000032142"/>
    </source>
</evidence>
<name>A0A0B0MM08_GOSAR</name>
<proteinExistence type="predicted"/>